<dbReference type="EMBL" id="JBBPEH010000006">
    <property type="protein sequence ID" value="KAK7536812.1"/>
    <property type="molecule type" value="Genomic_DNA"/>
</dbReference>
<gene>
    <name evidence="2" type="ORF">J3D65DRAFT_676886</name>
</gene>
<dbReference type="PANTHER" id="PTHR47843:SF5">
    <property type="entry name" value="BTB_POZ DOMAIN PROTEIN"/>
    <property type="match status" value="1"/>
</dbReference>
<accession>A0ABR1LNQ9</accession>
<dbReference type="CDD" id="cd18186">
    <property type="entry name" value="BTB_POZ_ZBTB_KLHL-like"/>
    <property type="match status" value="1"/>
</dbReference>
<dbReference type="PROSITE" id="PS50097">
    <property type="entry name" value="BTB"/>
    <property type="match status" value="1"/>
</dbReference>
<keyword evidence="3" id="KW-1185">Reference proteome</keyword>
<dbReference type="GeneID" id="92036531"/>
<dbReference type="SMART" id="SM00225">
    <property type="entry name" value="BTB"/>
    <property type="match status" value="1"/>
</dbReference>
<dbReference type="Proteomes" id="UP001360953">
    <property type="component" value="Unassembled WGS sequence"/>
</dbReference>
<reference evidence="2 3" key="1">
    <citation type="submission" date="2024-04" db="EMBL/GenBank/DDBJ databases">
        <title>Phyllosticta paracitricarpa is synonymous to the EU quarantine fungus P. citricarpa based on phylogenomic analyses.</title>
        <authorList>
            <consortium name="Lawrence Berkeley National Laboratory"/>
            <person name="Van ingen-buijs V.A."/>
            <person name="Van westerhoven A.C."/>
            <person name="Haridas S."/>
            <person name="Skiadas P."/>
            <person name="Martin F."/>
            <person name="Groenewald J.Z."/>
            <person name="Crous P.W."/>
            <person name="Seidl M.F."/>
        </authorList>
    </citation>
    <scope>NUCLEOTIDE SEQUENCE [LARGE SCALE GENOMIC DNA]</scope>
    <source>
        <strain evidence="2 3">CPC 17464</strain>
    </source>
</reference>
<comment type="caution">
    <text evidence="2">The sequence shown here is derived from an EMBL/GenBank/DDBJ whole genome shotgun (WGS) entry which is preliminary data.</text>
</comment>
<evidence type="ECO:0000313" key="3">
    <source>
        <dbReference type="Proteomes" id="UP001360953"/>
    </source>
</evidence>
<organism evidence="2 3">
    <name type="scientific">Phyllosticta citribraziliensis</name>
    <dbReference type="NCBI Taxonomy" id="989973"/>
    <lineage>
        <taxon>Eukaryota</taxon>
        <taxon>Fungi</taxon>
        <taxon>Dikarya</taxon>
        <taxon>Ascomycota</taxon>
        <taxon>Pezizomycotina</taxon>
        <taxon>Dothideomycetes</taxon>
        <taxon>Dothideomycetes incertae sedis</taxon>
        <taxon>Botryosphaeriales</taxon>
        <taxon>Phyllostictaceae</taxon>
        <taxon>Phyllosticta</taxon>
    </lineage>
</organism>
<name>A0ABR1LNQ9_9PEZI</name>
<protein>
    <submittedName>
        <fullName evidence="2">BTB/POZ protein</fullName>
    </submittedName>
</protein>
<dbReference type="Pfam" id="PF00651">
    <property type="entry name" value="BTB"/>
    <property type="match status" value="2"/>
</dbReference>
<dbReference type="InterPro" id="IPR000210">
    <property type="entry name" value="BTB/POZ_dom"/>
</dbReference>
<dbReference type="RefSeq" id="XP_066654963.1">
    <property type="nucleotide sequence ID" value="XM_066803625.1"/>
</dbReference>
<proteinExistence type="predicted"/>
<sequence>MESSTPGDRHVRQSISGLLESGRYSDAKIVCGDQTFHIHKAVVCTQSEYFSRAFDDINGFKARAPSLRGLTHAPPHSFKSLTSGGPTQEARTNTIELQDISPSVVRSILEYMYHGVCPKSPDPNEELMASINVFAAAEMYQLTNLKDAAVSRFKEGADGMFHLPMLRVAVKSIYEGTVEQDRGLRDVIVDAAVRKMDDIVDDPAFNDTLGDVPAFAKDVVHAMHAQHKAPAAAGSASVVTLWCPIFYCQSLKIMDVTTYQKDTSFTCDICNRSSYREHWDKIHRQR</sequence>
<dbReference type="InterPro" id="IPR011333">
    <property type="entry name" value="SKP1/BTB/POZ_sf"/>
</dbReference>
<dbReference type="SUPFAM" id="SSF54695">
    <property type="entry name" value="POZ domain"/>
    <property type="match status" value="1"/>
</dbReference>
<dbReference type="PANTHER" id="PTHR47843">
    <property type="entry name" value="BTB DOMAIN-CONTAINING PROTEIN-RELATED"/>
    <property type="match status" value="1"/>
</dbReference>
<evidence type="ECO:0000259" key="1">
    <source>
        <dbReference type="PROSITE" id="PS50097"/>
    </source>
</evidence>
<dbReference type="Gene3D" id="3.30.710.10">
    <property type="entry name" value="Potassium Channel Kv1.1, Chain A"/>
    <property type="match status" value="1"/>
</dbReference>
<evidence type="ECO:0000313" key="2">
    <source>
        <dbReference type="EMBL" id="KAK7536812.1"/>
    </source>
</evidence>
<feature type="domain" description="BTB" evidence="1">
    <location>
        <begin position="25"/>
        <end position="115"/>
    </location>
</feature>